<feature type="region of interest" description="Disordered" evidence="1">
    <location>
        <begin position="373"/>
        <end position="396"/>
    </location>
</feature>
<feature type="compositionally biased region" description="Acidic residues" evidence="1">
    <location>
        <begin position="465"/>
        <end position="509"/>
    </location>
</feature>
<feature type="region of interest" description="Disordered" evidence="1">
    <location>
        <begin position="463"/>
        <end position="519"/>
    </location>
</feature>
<dbReference type="Proteomes" id="UP000815677">
    <property type="component" value="Unassembled WGS sequence"/>
</dbReference>
<dbReference type="EMBL" id="DF838036">
    <property type="protein sequence ID" value="GAT42503.1"/>
    <property type="molecule type" value="Genomic_DNA"/>
</dbReference>
<accession>A0ABQ0KUG4</accession>
<evidence type="ECO:0000313" key="3">
    <source>
        <dbReference type="Proteomes" id="UP000815677"/>
    </source>
</evidence>
<organism evidence="2 3">
    <name type="scientific">Mycena chlorophos</name>
    <name type="common">Agaric fungus</name>
    <name type="synonym">Agaricus chlorophos</name>
    <dbReference type="NCBI Taxonomy" id="658473"/>
    <lineage>
        <taxon>Eukaryota</taxon>
        <taxon>Fungi</taxon>
        <taxon>Dikarya</taxon>
        <taxon>Basidiomycota</taxon>
        <taxon>Agaricomycotina</taxon>
        <taxon>Agaricomycetes</taxon>
        <taxon>Agaricomycetidae</taxon>
        <taxon>Agaricales</taxon>
        <taxon>Marasmiineae</taxon>
        <taxon>Mycenaceae</taxon>
        <taxon>Mycena</taxon>
    </lineage>
</organism>
<proteinExistence type="predicted"/>
<evidence type="ECO:0000313" key="2">
    <source>
        <dbReference type="EMBL" id="GAT42503.1"/>
    </source>
</evidence>
<feature type="compositionally biased region" description="Basic and acidic residues" evidence="1">
    <location>
        <begin position="376"/>
        <end position="396"/>
    </location>
</feature>
<reference evidence="2" key="1">
    <citation type="submission" date="2014-09" db="EMBL/GenBank/DDBJ databases">
        <title>Genome sequence of the luminous mushroom Mycena chlorophos for searching fungal bioluminescence genes.</title>
        <authorList>
            <person name="Tanaka Y."/>
            <person name="Kasuga D."/>
            <person name="Oba Y."/>
            <person name="Hase S."/>
            <person name="Sato K."/>
            <person name="Oba Y."/>
            <person name="Sakakibara Y."/>
        </authorList>
    </citation>
    <scope>NUCLEOTIDE SEQUENCE</scope>
</reference>
<name>A0ABQ0KUG4_MYCCL</name>
<protein>
    <recommendedName>
        <fullName evidence="4">Reverse transcriptase RNase H-like domain-containing protein</fullName>
    </recommendedName>
</protein>
<sequence length="940" mass="106277">MLIQESTTLPSSKGIISGHLRLGNSLYGVVGTTTGQLLSCGSSGPTVATVLPNQLYTLFLPHNPQCKGRFNILAVPLPTPRHAVVRPLRSEAVLPTIQRSSDNKTWRLCAEAREKWGELESHLSMIGQAVFTSLLETGCPLSQLQLPPGASADGYNDIYFQQDACRKALAASRTAFFEQAAALAMLLLLHRGNNVVTDHNEYWASLLSLLHRKTSMPVSLIQSILENPNITNWRLPRAGGVFRVSFALQHAELRTVAEQLVLFVGWFGLPIPMYIEYGPLAPLLQGIPSTLQLSPTFYPSSAELEFLRNAPGIAFSAWRNDPDGLLLQPDAANWHLNQLDENDFAPEPPEPGTRQLLRESYAEFVARRQATNQELQAHESEAQRDKRQAREKKEIQRGLPTRSTRVFVWERRGRQQIRVLLDYDAYAAHWVQYDKSRRFYDSFHHEWDLCQYKVEFLSAAGLDESASEDAEEDSNNDDDDNNMEVTEEESDSMSEEVGGSEDSEEENQSESEPMRGPAGLGPSFVFPYHSLQFSVFDALEQQLGIVIPMSQRLHSAQETDDDAARRTIYQLLERKFDRDANLLPPIVLQLAGDLGQDVALSMEKAKLFDFNQAGWSKKSHKQGVYLRKLDDLSLARDDLGAEKVQEWFVLKGRRPGQDWRNYDSSYHPQTMDAAVILVPTAALALEIVRCWSPSKMNLVDIAREMLDRGVSFRLASRPKYLPSSAPLPPEKHRSQYRTEKWYQEPSVKLRYSVNFEDFNDYEVRLARLLRTYKGGAALQRGGIVGRIALGIASRQDALRVPSARDGSEDEIALLTCEEKRESYVIARLSAQDMMRICGAFMRPMPRGVQQELVSWWPLPWIWEKCTKASRWTNAHEEWYQQRRNDLKAAVLLGTSHSMLKNLGQWKAAFNKRPSEIPTVGARSEKSAYEKLARGAVNDMQ</sequence>
<evidence type="ECO:0000256" key="1">
    <source>
        <dbReference type="SAM" id="MobiDB-lite"/>
    </source>
</evidence>
<keyword evidence="3" id="KW-1185">Reference proteome</keyword>
<gene>
    <name evidence="2" type="ORF">MCHLO_00216</name>
</gene>
<evidence type="ECO:0008006" key="4">
    <source>
        <dbReference type="Google" id="ProtNLM"/>
    </source>
</evidence>